<evidence type="ECO:0000256" key="5">
    <source>
        <dbReference type="ARBA" id="ARBA00023141"/>
    </source>
</evidence>
<name>A0A953I9N9_SYMTR</name>
<dbReference type="PROSITE" id="PS00104">
    <property type="entry name" value="EPSP_SYNTHASE_1"/>
    <property type="match status" value="1"/>
</dbReference>
<keyword evidence="7" id="KW-0963">Cytoplasm</keyword>
<feature type="binding site" evidence="7">
    <location>
        <position position="185"/>
    </location>
    <ligand>
        <name>3-phosphoshikimate</name>
        <dbReference type="ChEBI" id="CHEBI:145989"/>
    </ligand>
</feature>
<dbReference type="CDD" id="cd01556">
    <property type="entry name" value="EPSP_synthase"/>
    <property type="match status" value="1"/>
</dbReference>
<feature type="binding site" evidence="7">
    <location>
        <position position="21"/>
    </location>
    <ligand>
        <name>3-phosphoshikimate</name>
        <dbReference type="ChEBI" id="CHEBI:145989"/>
    </ligand>
</feature>
<feature type="binding site" evidence="7">
    <location>
        <position position="404"/>
    </location>
    <ligand>
        <name>phosphoenolpyruvate</name>
        <dbReference type="ChEBI" id="CHEBI:58702"/>
    </ligand>
</feature>
<protein>
    <recommendedName>
        <fullName evidence="7">3-phosphoshikimate 1-carboxyvinyltransferase</fullName>
        <ecNumber evidence="7">2.5.1.19</ecNumber>
    </recommendedName>
    <alternativeName>
        <fullName evidence="7">5-enolpyruvylshikimate-3-phosphate synthase</fullName>
        <shortName evidence="7">EPSP synthase</shortName>
        <shortName evidence="7">EPSPS</shortName>
    </alternativeName>
</protein>
<dbReference type="InterPro" id="IPR006264">
    <property type="entry name" value="EPSP_synthase"/>
</dbReference>
<sequence length="449" mass="48516">MDVRVYPATRLEGTVNPPSSKNYTTRYLLAAALAEGESLIRYPAESEDAAALKRCLADLGAELIPDGPHLRVRGFGANPRNPGTLNPGNAGAVLRFLMAVCAATLDEITFVTDYAESLGRRPHGDLLDALAQLGAQVESREGRLPITIRTGPPAGAGSRSGWERPPSGRVGRLRGGTVRVSGSVSSQYTSALLFAAPLIGEDVTIEVTGDMKSRPPIRQTLQVLQEAGIRVEAGDDLRRFHIPGGQRYRPREYTVPGDYPGAAALMAAAAVVPSDVTIPRLFPDEQGERQAIDVLRAMGADIAHDGQQVRIRGGRPLRGVRFDGDPFTDSVLALTAAAVLAEGETVFYNVENLRYKECDRISDYRAELNKLGARVAEERDKLIVRGRPEGVEGGVTVESRIDHRVIMGLTIVALRAREPVVIRDAHHVAKSYPAFFADLRGLGARVEEH</sequence>
<reference evidence="10" key="1">
    <citation type="submission" date="2017-11" db="EMBL/GenBank/DDBJ databases">
        <title>Three new genomes from thermophilic consortium.</title>
        <authorList>
            <person name="Quaggio R."/>
            <person name="Amgarten D."/>
            <person name="Setubal J.C."/>
        </authorList>
    </citation>
    <scope>NUCLEOTIDE SEQUENCE</scope>
    <source>
        <strain evidence="10">ZCTH01-B2</strain>
    </source>
</reference>
<feature type="binding site" evidence="7">
    <location>
        <position position="356"/>
    </location>
    <ligand>
        <name>3-phosphoshikimate</name>
        <dbReference type="ChEBI" id="CHEBI:145989"/>
    </ligand>
</feature>
<proteinExistence type="inferred from homology"/>
<gene>
    <name evidence="7" type="primary">aroA</name>
    <name evidence="10" type="ORF">CWE10_12540</name>
</gene>
<dbReference type="EMBL" id="PIUK01000129">
    <property type="protein sequence ID" value="MBY6277018.1"/>
    <property type="molecule type" value="Genomic_DNA"/>
</dbReference>
<feature type="binding site" evidence="7">
    <location>
        <position position="121"/>
    </location>
    <ligand>
        <name>phosphoenolpyruvate</name>
        <dbReference type="ChEBI" id="CHEBI:58702"/>
    </ligand>
</feature>
<evidence type="ECO:0000313" key="11">
    <source>
        <dbReference type="Proteomes" id="UP000732377"/>
    </source>
</evidence>
<keyword evidence="3 7" id="KW-0028">Amino-acid biosynthesis</keyword>
<dbReference type="PANTHER" id="PTHR21090:SF5">
    <property type="entry name" value="PENTAFUNCTIONAL AROM POLYPEPTIDE"/>
    <property type="match status" value="1"/>
</dbReference>
<comment type="function">
    <text evidence="7">Catalyzes the transfer of the enolpyruvyl moiety of phosphoenolpyruvate (PEP) to the 5-hydroxyl of shikimate-3-phosphate (S3P) to produce enolpyruvyl shikimate-3-phosphate and inorganic phosphate.</text>
</comment>
<dbReference type="PIRSF" id="PIRSF000505">
    <property type="entry name" value="EPSPS"/>
    <property type="match status" value="1"/>
</dbReference>
<feature type="binding site" evidence="7">
    <location>
        <position position="26"/>
    </location>
    <ligand>
        <name>3-phosphoshikimate</name>
        <dbReference type="ChEBI" id="CHEBI:145989"/>
    </ligand>
</feature>
<dbReference type="GO" id="GO:0005737">
    <property type="term" value="C:cytoplasm"/>
    <property type="evidence" value="ECO:0007669"/>
    <property type="project" value="UniProtKB-SubCell"/>
</dbReference>
<comment type="subcellular location">
    <subcellularLocation>
        <location evidence="7">Cytoplasm</location>
    </subcellularLocation>
</comment>
<feature type="binding site" evidence="7">
    <location>
        <position position="352"/>
    </location>
    <ligand>
        <name>3-phosphoshikimate</name>
        <dbReference type="ChEBI" id="CHEBI:145989"/>
    </ligand>
</feature>
<feature type="domain" description="Enolpyruvate transferase" evidence="9">
    <location>
        <begin position="7"/>
        <end position="439"/>
    </location>
</feature>
<feature type="active site" description="Proton acceptor" evidence="7">
    <location>
        <position position="329"/>
    </location>
</feature>
<feature type="binding site" evidence="7">
    <location>
        <position position="329"/>
    </location>
    <ligand>
        <name>3-phosphoshikimate</name>
        <dbReference type="ChEBI" id="CHEBI:145989"/>
    </ligand>
</feature>
<keyword evidence="5 7" id="KW-0057">Aromatic amino acid biosynthesis</keyword>
<dbReference type="InterPro" id="IPR013792">
    <property type="entry name" value="RNA3'P_cycl/enolpyr_Trfase_a/b"/>
</dbReference>
<feature type="binding site" evidence="7">
    <location>
        <position position="430"/>
    </location>
    <ligand>
        <name>phosphoenolpyruvate</name>
        <dbReference type="ChEBI" id="CHEBI:58702"/>
    </ligand>
</feature>
<dbReference type="HAMAP" id="MF_00210">
    <property type="entry name" value="EPSP_synth"/>
    <property type="match status" value="1"/>
</dbReference>
<dbReference type="EC" id="2.5.1.19" evidence="7"/>
<dbReference type="InterPro" id="IPR036968">
    <property type="entry name" value="Enolpyruvate_Tfrase_sf"/>
</dbReference>
<dbReference type="Pfam" id="PF00275">
    <property type="entry name" value="EPSP_synthase"/>
    <property type="match status" value="1"/>
</dbReference>
<evidence type="ECO:0000256" key="2">
    <source>
        <dbReference type="ARBA" id="ARBA00009948"/>
    </source>
</evidence>
<feature type="region of interest" description="Disordered" evidence="8">
    <location>
        <begin position="146"/>
        <end position="174"/>
    </location>
</feature>
<dbReference type="GO" id="GO:0008652">
    <property type="term" value="P:amino acid biosynthetic process"/>
    <property type="evidence" value="ECO:0007669"/>
    <property type="project" value="UniProtKB-KW"/>
</dbReference>
<comment type="subunit">
    <text evidence="7">Monomer.</text>
</comment>
<feature type="binding site" evidence="7">
    <location>
        <position position="186"/>
    </location>
    <ligand>
        <name>3-phosphoshikimate</name>
        <dbReference type="ChEBI" id="CHEBI:145989"/>
    </ligand>
</feature>
<evidence type="ECO:0000256" key="4">
    <source>
        <dbReference type="ARBA" id="ARBA00022679"/>
    </source>
</evidence>
<evidence type="ECO:0000256" key="1">
    <source>
        <dbReference type="ARBA" id="ARBA00004811"/>
    </source>
</evidence>
<feature type="binding site" evidence="7">
    <location>
        <position position="213"/>
    </location>
    <ligand>
        <name>3-phosphoshikimate</name>
        <dbReference type="ChEBI" id="CHEBI:145989"/>
    </ligand>
</feature>
<feature type="binding site" evidence="7">
    <location>
        <position position="360"/>
    </location>
    <ligand>
        <name>phosphoenolpyruvate</name>
        <dbReference type="ChEBI" id="CHEBI:58702"/>
    </ligand>
</feature>
<feature type="binding site" evidence="7">
    <location>
        <position position="187"/>
    </location>
    <ligand>
        <name>phosphoenolpyruvate</name>
        <dbReference type="ChEBI" id="CHEBI:58702"/>
    </ligand>
</feature>
<evidence type="ECO:0000259" key="9">
    <source>
        <dbReference type="Pfam" id="PF00275"/>
    </source>
</evidence>
<organism evidence="10 11">
    <name type="scientific">Symbiobacterium thermophilum</name>
    <dbReference type="NCBI Taxonomy" id="2734"/>
    <lineage>
        <taxon>Bacteria</taxon>
        <taxon>Bacillati</taxon>
        <taxon>Bacillota</taxon>
        <taxon>Clostridia</taxon>
        <taxon>Eubacteriales</taxon>
        <taxon>Symbiobacteriaceae</taxon>
        <taxon>Symbiobacterium</taxon>
    </lineage>
</organism>
<comment type="caution">
    <text evidence="10">The sequence shown here is derived from an EMBL/GenBank/DDBJ whole genome shotgun (WGS) entry which is preliminary data.</text>
</comment>
<keyword evidence="4 7" id="KW-0808">Transferase</keyword>
<dbReference type="SUPFAM" id="SSF55205">
    <property type="entry name" value="EPT/RTPC-like"/>
    <property type="match status" value="1"/>
</dbReference>
<dbReference type="RefSeq" id="WP_273380142.1">
    <property type="nucleotide sequence ID" value="NZ_PIUK01000129.1"/>
</dbReference>
<comment type="pathway">
    <text evidence="1 7">Metabolic intermediate biosynthesis; chorismate biosynthesis; chorismate from D-erythrose 4-phosphate and phosphoenolpyruvate: step 6/7.</text>
</comment>
<dbReference type="GO" id="GO:0009423">
    <property type="term" value="P:chorismate biosynthetic process"/>
    <property type="evidence" value="ECO:0007669"/>
    <property type="project" value="UniProtKB-UniRule"/>
</dbReference>
<feature type="binding site" evidence="7">
    <location>
        <position position="91"/>
    </location>
    <ligand>
        <name>phosphoenolpyruvate</name>
        <dbReference type="ChEBI" id="CHEBI:58702"/>
    </ligand>
</feature>
<dbReference type="PANTHER" id="PTHR21090">
    <property type="entry name" value="AROM/DEHYDROQUINATE SYNTHASE"/>
    <property type="match status" value="1"/>
</dbReference>
<dbReference type="GO" id="GO:0003866">
    <property type="term" value="F:3-phosphoshikimate 1-carboxyvinyltransferase activity"/>
    <property type="evidence" value="ECO:0007669"/>
    <property type="project" value="UniProtKB-UniRule"/>
</dbReference>
<evidence type="ECO:0000313" key="10">
    <source>
        <dbReference type="EMBL" id="MBY6277018.1"/>
    </source>
</evidence>
<feature type="binding site" evidence="7">
    <location>
        <position position="21"/>
    </location>
    <ligand>
        <name>phosphoenolpyruvate</name>
        <dbReference type="ChEBI" id="CHEBI:58702"/>
    </ligand>
</feature>
<feature type="binding site" evidence="7">
    <location>
        <position position="187"/>
    </location>
    <ligand>
        <name>3-phosphoshikimate</name>
        <dbReference type="ChEBI" id="CHEBI:145989"/>
    </ligand>
</feature>
<dbReference type="GO" id="GO:0009073">
    <property type="term" value="P:aromatic amino acid family biosynthetic process"/>
    <property type="evidence" value="ECO:0007669"/>
    <property type="project" value="UniProtKB-KW"/>
</dbReference>
<dbReference type="Proteomes" id="UP000732377">
    <property type="component" value="Unassembled WGS sequence"/>
</dbReference>
<dbReference type="InterPro" id="IPR023193">
    <property type="entry name" value="EPSP_synthase_CS"/>
</dbReference>
<evidence type="ECO:0000256" key="3">
    <source>
        <dbReference type="ARBA" id="ARBA00022605"/>
    </source>
</evidence>
<comment type="caution">
    <text evidence="7">Lacks conserved residue(s) required for the propagation of feature annotation.</text>
</comment>
<evidence type="ECO:0000256" key="6">
    <source>
        <dbReference type="ARBA" id="ARBA00044633"/>
    </source>
</evidence>
<dbReference type="Gene3D" id="3.65.10.10">
    <property type="entry name" value="Enolpyruvate transferase domain"/>
    <property type="match status" value="2"/>
</dbReference>
<evidence type="ECO:0000256" key="7">
    <source>
        <dbReference type="HAMAP-Rule" id="MF_00210"/>
    </source>
</evidence>
<dbReference type="AlphaFoldDB" id="A0A953I9N9"/>
<comment type="catalytic activity">
    <reaction evidence="6">
        <text>3-phosphoshikimate + phosphoenolpyruvate = 5-O-(1-carboxyvinyl)-3-phosphoshikimate + phosphate</text>
        <dbReference type="Rhea" id="RHEA:21256"/>
        <dbReference type="ChEBI" id="CHEBI:43474"/>
        <dbReference type="ChEBI" id="CHEBI:57701"/>
        <dbReference type="ChEBI" id="CHEBI:58702"/>
        <dbReference type="ChEBI" id="CHEBI:145989"/>
        <dbReference type="EC" id="2.5.1.19"/>
    </reaction>
    <physiologicalReaction direction="left-to-right" evidence="6">
        <dbReference type="Rhea" id="RHEA:21257"/>
    </physiologicalReaction>
</comment>
<dbReference type="InterPro" id="IPR001986">
    <property type="entry name" value="Enolpyruvate_Tfrase_dom"/>
</dbReference>
<accession>A0A953I9N9</accession>
<comment type="similarity">
    <text evidence="2 7">Belongs to the EPSP synthase family.</text>
</comment>
<evidence type="ECO:0000256" key="8">
    <source>
        <dbReference type="SAM" id="MobiDB-lite"/>
    </source>
</evidence>